<evidence type="ECO:0000259" key="1">
    <source>
        <dbReference type="Pfam" id="PF08241"/>
    </source>
</evidence>
<evidence type="ECO:0000313" key="2">
    <source>
        <dbReference type="EMBL" id="PZQ14349.1"/>
    </source>
</evidence>
<dbReference type="GO" id="GO:0008757">
    <property type="term" value="F:S-adenosylmethionine-dependent methyltransferase activity"/>
    <property type="evidence" value="ECO:0007669"/>
    <property type="project" value="InterPro"/>
</dbReference>
<gene>
    <name evidence="2" type="ORF">DI565_13105</name>
</gene>
<evidence type="ECO:0000313" key="3">
    <source>
        <dbReference type="Proteomes" id="UP000249577"/>
    </source>
</evidence>
<proteinExistence type="predicted"/>
<dbReference type="CDD" id="cd02440">
    <property type="entry name" value="AdoMet_MTases"/>
    <property type="match status" value="1"/>
</dbReference>
<organism evidence="2 3">
    <name type="scientific">Ancylobacter novellus</name>
    <name type="common">Thiobacillus novellus</name>
    <dbReference type="NCBI Taxonomy" id="921"/>
    <lineage>
        <taxon>Bacteria</taxon>
        <taxon>Pseudomonadati</taxon>
        <taxon>Pseudomonadota</taxon>
        <taxon>Alphaproteobacteria</taxon>
        <taxon>Hyphomicrobiales</taxon>
        <taxon>Xanthobacteraceae</taxon>
        <taxon>Ancylobacter</taxon>
    </lineage>
</organism>
<dbReference type="Pfam" id="PF08241">
    <property type="entry name" value="Methyltransf_11"/>
    <property type="match status" value="1"/>
</dbReference>
<reference evidence="2 3" key="1">
    <citation type="submission" date="2017-08" db="EMBL/GenBank/DDBJ databases">
        <title>Infants hospitalized years apart are colonized by the same room-sourced microbial strains.</title>
        <authorList>
            <person name="Brooks B."/>
            <person name="Olm M.R."/>
            <person name="Firek B.A."/>
            <person name="Baker R."/>
            <person name="Thomas B.C."/>
            <person name="Morowitz M.J."/>
            <person name="Banfield J.F."/>
        </authorList>
    </citation>
    <scope>NUCLEOTIDE SEQUENCE [LARGE SCALE GENOMIC DNA]</scope>
    <source>
        <strain evidence="2">S2_005_003_R2_43</strain>
    </source>
</reference>
<dbReference type="Proteomes" id="UP000249577">
    <property type="component" value="Unassembled WGS sequence"/>
</dbReference>
<accession>A0A2W5KE98</accession>
<name>A0A2W5KE98_ANCNO</name>
<comment type="caution">
    <text evidence="2">The sequence shown here is derived from an EMBL/GenBank/DDBJ whole genome shotgun (WGS) entry which is preliminary data.</text>
</comment>
<protein>
    <recommendedName>
        <fullName evidence="1">Methyltransferase type 11 domain-containing protein</fullName>
    </recommendedName>
</protein>
<feature type="domain" description="Methyltransferase type 11" evidence="1">
    <location>
        <begin position="131"/>
        <end position="198"/>
    </location>
</feature>
<dbReference type="EMBL" id="QFPN01000006">
    <property type="protein sequence ID" value="PZQ14349.1"/>
    <property type="molecule type" value="Genomic_DNA"/>
</dbReference>
<dbReference type="SUPFAM" id="SSF53335">
    <property type="entry name" value="S-adenosyl-L-methionine-dependent methyltransferases"/>
    <property type="match status" value="1"/>
</dbReference>
<dbReference type="InterPro" id="IPR013216">
    <property type="entry name" value="Methyltransf_11"/>
</dbReference>
<sequence>MASGEDNDVTHHLRNAAMYALGLGFMTLAWSKDKLRGYSTPNPISADDLGARIEYVHDVFESWMRFLPGDFEIAGKDVLELCPGSSRGTGAIFLAHGARSYHAVDAFPLAARETPDFHELVLDCLPDGEVSPDDVERARAIVRSRASEHFTYAVGRGFDVPRLCGGRSFDLIVSCAAFEHYDDIDRTIADCSRVARPGCQALHIVDFQTHSRWIRDRDPNNIYRYPEPIYRLFAFPGQPNRRRPRHYRKAFQDNGWIEVSVARSRLVASELAGPSTTGLAAPFDGPDMDMDMLDGVVLARRPN</sequence>
<dbReference type="InterPro" id="IPR029063">
    <property type="entry name" value="SAM-dependent_MTases_sf"/>
</dbReference>
<dbReference type="Gene3D" id="3.40.50.150">
    <property type="entry name" value="Vaccinia Virus protein VP39"/>
    <property type="match status" value="1"/>
</dbReference>
<dbReference type="AlphaFoldDB" id="A0A2W5KE98"/>